<feature type="region of interest" description="Disordered" evidence="2">
    <location>
        <begin position="1"/>
        <end position="88"/>
    </location>
</feature>
<dbReference type="PANTHER" id="PTHR42886:SF29">
    <property type="entry name" value="PUMMELIG, ISOFORM A"/>
    <property type="match status" value="1"/>
</dbReference>
<feature type="compositionally biased region" description="Low complexity" evidence="2">
    <location>
        <begin position="35"/>
        <end position="87"/>
    </location>
</feature>
<dbReference type="GO" id="GO:0055088">
    <property type="term" value="P:lipid homeostasis"/>
    <property type="evidence" value="ECO:0007669"/>
    <property type="project" value="TreeGrafter"/>
</dbReference>
<dbReference type="PANTHER" id="PTHR42886">
    <property type="entry name" value="RE40534P-RELATED"/>
    <property type="match status" value="1"/>
</dbReference>
<dbReference type="AlphaFoldDB" id="L8HHT7"/>
<dbReference type="VEuPathDB" id="AmoebaDB:ACA1_174090"/>
<protein>
    <submittedName>
        <fullName evidence="4">Hydrolase, alpha/beta fold domain containing protein</fullName>
    </submittedName>
</protein>
<comment type="similarity">
    <text evidence="1">Belongs to the peptidase S33 family. ABHD4/ABHD5 subfamily.</text>
</comment>
<dbReference type="EMBL" id="KB007811">
    <property type="protein sequence ID" value="ELR24750.1"/>
    <property type="molecule type" value="Genomic_DNA"/>
</dbReference>
<dbReference type="Pfam" id="PF00561">
    <property type="entry name" value="Abhydrolase_1"/>
    <property type="match status" value="1"/>
</dbReference>
<dbReference type="Proteomes" id="UP000011083">
    <property type="component" value="Unassembled WGS sequence"/>
</dbReference>
<reference evidence="4 5" key="1">
    <citation type="journal article" date="2013" name="Genome Biol.">
        <title>Genome of Acanthamoeba castellanii highlights extensive lateral gene transfer and early evolution of tyrosine kinase signaling.</title>
        <authorList>
            <person name="Clarke M."/>
            <person name="Lohan A.J."/>
            <person name="Liu B."/>
            <person name="Lagkouvardos I."/>
            <person name="Roy S."/>
            <person name="Zafar N."/>
            <person name="Bertelli C."/>
            <person name="Schilde C."/>
            <person name="Kianianmomeni A."/>
            <person name="Burglin T.R."/>
            <person name="Frech C."/>
            <person name="Turcotte B."/>
            <person name="Kopec K.O."/>
            <person name="Synnott J.M."/>
            <person name="Choo C."/>
            <person name="Paponov I."/>
            <person name="Finkler A."/>
            <person name="Soon Heng Tan C."/>
            <person name="Hutchins A.P."/>
            <person name="Weinmeier T."/>
            <person name="Rattei T."/>
            <person name="Chu J.S."/>
            <person name="Gimenez G."/>
            <person name="Irimia M."/>
            <person name="Rigden D.J."/>
            <person name="Fitzpatrick D.A."/>
            <person name="Lorenzo-Morales J."/>
            <person name="Bateman A."/>
            <person name="Chiu C.H."/>
            <person name="Tang P."/>
            <person name="Hegemann P."/>
            <person name="Fromm H."/>
            <person name="Raoult D."/>
            <person name="Greub G."/>
            <person name="Miranda-Saavedra D."/>
            <person name="Chen N."/>
            <person name="Nash P."/>
            <person name="Ginger M.L."/>
            <person name="Horn M."/>
            <person name="Schaap P."/>
            <person name="Caler L."/>
            <person name="Loftus B."/>
        </authorList>
    </citation>
    <scope>NUCLEOTIDE SEQUENCE [LARGE SCALE GENOMIC DNA]</scope>
    <source>
        <strain evidence="4 5">Neff</strain>
    </source>
</reference>
<dbReference type="RefSeq" id="XP_004356650.1">
    <property type="nucleotide sequence ID" value="XM_004356597.1"/>
</dbReference>
<feature type="domain" description="AB hydrolase-1" evidence="3">
    <location>
        <begin position="150"/>
        <end position="447"/>
    </location>
</feature>
<dbReference type="GO" id="GO:0042171">
    <property type="term" value="F:lysophosphatidic acid acyltransferase activity"/>
    <property type="evidence" value="ECO:0007669"/>
    <property type="project" value="TreeGrafter"/>
</dbReference>
<dbReference type="KEGG" id="acan:ACA1_174090"/>
<accession>L8HHT7</accession>
<evidence type="ECO:0000259" key="3">
    <source>
        <dbReference type="Pfam" id="PF00561"/>
    </source>
</evidence>
<organism evidence="4 5">
    <name type="scientific">Acanthamoeba castellanii (strain ATCC 30010 / Neff)</name>
    <dbReference type="NCBI Taxonomy" id="1257118"/>
    <lineage>
        <taxon>Eukaryota</taxon>
        <taxon>Amoebozoa</taxon>
        <taxon>Discosea</taxon>
        <taxon>Longamoebia</taxon>
        <taxon>Centramoebida</taxon>
        <taxon>Acanthamoebidae</taxon>
        <taxon>Acanthamoeba</taxon>
    </lineage>
</organism>
<evidence type="ECO:0000256" key="1">
    <source>
        <dbReference type="ARBA" id="ARBA00038097"/>
    </source>
</evidence>
<sequence length="473" mass="51728">MHATPRASLGADKAHPLSGEDGSQPQPHTEAEAQSSTSSSGSSMRVAATTTSRSWWGWWGTPAATTTTSSSSTGTTSAPTPTTSTGMGWTGWVGGWWKGWRPTSPALLAQAEARMLHRVAGRVEVEEVEVDGEDVHVPHTVHTIRLGQGPPLVLVHGFAAAVGHWACNLDELAKHHTVYAIDLVGFGRSSRPAFTPESPEHAEHFFVASIEGWRKKVGLDRFALLGHSFGGYLAGCYSLRHPEHVDALILADPWGLPRRTAEDVAKAAKMSWRWRLAKNILQNFSPLAAIRVAGPYGPGLIHRVRPDLSSKWVHYHKEEGTSEVIQEEEEEEEEEERVPTSRDEAPTAAGAASLSLPPVIDYVYHSNAQLPPTGELAFHKMMNPIGWAARPLCDRLHHLDASIPVTFLYGEESWMDPRAAVEVMRQIENQADIVIIPRAGHHVYIDNVPFFNRAVLKATGGSDRLGDTNKEQA</sequence>
<dbReference type="GO" id="GO:0005739">
    <property type="term" value="C:mitochondrion"/>
    <property type="evidence" value="ECO:0007669"/>
    <property type="project" value="TreeGrafter"/>
</dbReference>
<dbReference type="OMA" id="ARDPIMD"/>
<dbReference type="STRING" id="1257118.L8HHT7"/>
<feature type="compositionally biased region" description="Acidic residues" evidence="2">
    <location>
        <begin position="325"/>
        <end position="336"/>
    </location>
</feature>
<keyword evidence="4" id="KW-0378">Hydrolase</keyword>
<keyword evidence="5" id="KW-1185">Reference proteome</keyword>
<dbReference type="InterPro" id="IPR029058">
    <property type="entry name" value="AB_hydrolase_fold"/>
</dbReference>
<name>L8HHT7_ACACF</name>
<dbReference type="PRINTS" id="PR00111">
    <property type="entry name" value="ABHYDROLASE"/>
</dbReference>
<evidence type="ECO:0000313" key="5">
    <source>
        <dbReference type="Proteomes" id="UP000011083"/>
    </source>
</evidence>
<dbReference type="OrthoDB" id="7457040at2759"/>
<dbReference type="GO" id="GO:0052689">
    <property type="term" value="F:carboxylic ester hydrolase activity"/>
    <property type="evidence" value="ECO:0007669"/>
    <property type="project" value="TreeGrafter"/>
</dbReference>
<dbReference type="Gene3D" id="3.40.50.1820">
    <property type="entry name" value="alpha/beta hydrolase"/>
    <property type="match status" value="1"/>
</dbReference>
<proteinExistence type="inferred from homology"/>
<dbReference type="GeneID" id="14925776"/>
<gene>
    <name evidence="4" type="ORF">ACA1_174090</name>
</gene>
<evidence type="ECO:0000256" key="2">
    <source>
        <dbReference type="SAM" id="MobiDB-lite"/>
    </source>
</evidence>
<dbReference type="InterPro" id="IPR000073">
    <property type="entry name" value="AB_hydrolase_1"/>
</dbReference>
<dbReference type="SUPFAM" id="SSF53474">
    <property type="entry name" value="alpha/beta-Hydrolases"/>
    <property type="match status" value="1"/>
</dbReference>
<feature type="region of interest" description="Disordered" evidence="2">
    <location>
        <begin position="319"/>
        <end position="349"/>
    </location>
</feature>
<dbReference type="GO" id="GO:0006654">
    <property type="term" value="P:phosphatidic acid biosynthetic process"/>
    <property type="evidence" value="ECO:0007669"/>
    <property type="project" value="TreeGrafter"/>
</dbReference>
<evidence type="ECO:0000313" key="4">
    <source>
        <dbReference type="EMBL" id="ELR24750.1"/>
    </source>
</evidence>